<feature type="transmembrane region" description="Helical" evidence="5">
    <location>
        <begin position="98"/>
        <end position="118"/>
    </location>
</feature>
<dbReference type="EMBL" id="CP013979">
    <property type="protein sequence ID" value="ANJ28477.1"/>
    <property type="molecule type" value="Genomic_DNA"/>
</dbReference>
<feature type="transmembrane region" description="Helical" evidence="5">
    <location>
        <begin position="12"/>
        <end position="33"/>
    </location>
</feature>
<accession>A0A191WJT3</accession>
<keyword evidence="3 5" id="KW-1133">Transmembrane helix</keyword>
<reference evidence="6 7" key="1">
    <citation type="journal article" date="2016" name="Int. J. Syst. Evol. Microbiol.">
        <title>Agromyces aureus sp. nov., isolated from the rhizosphere of Salix caprea L. grown in a heavy-metal-contaminated soil.</title>
        <authorList>
            <person name="Corretto E."/>
            <person name="Antonielli L."/>
            <person name="Sessitsch A."/>
            <person name="Compant S."/>
            <person name="Gorfer M."/>
            <person name="Kuffner M."/>
            <person name="Brader G."/>
        </authorList>
    </citation>
    <scope>NUCLEOTIDE SEQUENCE [LARGE SCALE GENOMIC DNA]</scope>
    <source>
        <strain evidence="6 7">AR33</strain>
    </source>
</reference>
<keyword evidence="2 5" id="KW-0812">Transmembrane</keyword>
<dbReference type="RefSeq" id="WP_067880656.1">
    <property type="nucleotide sequence ID" value="NZ_CP013979.1"/>
</dbReference>
<dbReference type="Pfam" id="PF13564">
    <property type="entry name" value="DoxX_2"/>
    <property type="match status" value="1"/>
</dbReference>
<evidence type="ECO:0008006" key="8">
    <source>
        <dbReference type="Google" id="ProtNLM"/>
    </source>
</evidence>
<dbReference type="STRING" id="453304.ATC03_19045"/>
<sequence length="119" mass="13104">MTTIPDPVWPVVVLALIQFADGILCLRPVAFIAACFEDVRFPRRWWWIAAPIKFAAALGLIAGIWIPYLGVVTTGALVAYFVVAISMHVRARDLGRNLFVNATGMLVLCVGTLIWCFLA</sequence>
<reference evidence="7" key="2">
    <citation type="submission" date="2016-01" db="EMBL/GenBank/DDBJ databases">
        <title>Complete genome sequence of Agromyces aureus AR33T and comparison with related organisms.</title>
        <authorList>
            <person name="Corretto E."/>
            <person name="Antonielli L."/>
            <person name="Sessitsch A."/>
            <person name="Brader G."/>
        </authorList>
    </citation>
    <scope>NUCLEOTIDE SEQUENCE [LARGE SCALE GENOMIC DNA]</scope>
    <source>
        <strain evidence="7">AR33</strain>
    </source>
</reference>
<organism evidence="6 7">
    <name type="scientific">Agromyces aureus</name>
    <dbReference type="NCBI Taxonomy" id="453304"/>
    <lineage>
        <taxon>Bacteria</taxon>
        <taxon>Bacillati</taxon>
        <taxon>Actinomycetota</taxon>
        <taxon>Actinomycetes</taxon>
        <taxon>Micrococcales</taxon>
        <taxon>Microbacteriaceae</taxon>
        <taxon>Agromyces</taxon>
    </lineage>
</organism>
<proteinExistence type="predicted"/>
<evidence type="ECO:0000313" key="6">
    <source>
        <dbReference type="EMBL" id="ANJ28477.1"/>
    </source>
</evidence>
<dbReference type="OrthoDB" id="4377071at2"/>
<dbReference type="InterPro" id="IPR032808">
    <property type="entry name" value="DoxX"/>
</dbReference>
<comment type="subcellular location">
    <subcellularLocation>
        <location evidence="1">Membrane</location>
        <topology evidence="1">Multi-pass membrane protein</topology>
    </subcellularLocation>
</comment>
<name>A0A191WJT3_9MICO</name>
<dbReference type="AlphaFoldDB" id="A0A191WJT3"/>
<evidence type="ECO:0000256" key="4">
    <source>
        <dbReference type="ARBA" id="ARBA00023136"/>
    </source>
</evidence>
<dbReference type="GO" id="GO:0016020">
    <property type="term" value="C:membrane"/>
    <property type="evidence" value="ECO:0007669"/>
    <property type="project" value="UniProtKB-SubCell"/>
</dbReference>
<evidence type="ECO:0000256" key="1">
    <source>
        <dbReference type="ARBA" id="ARBA00004141"/>
    </source>
</evidence>
<gene>
    <name evidence="6" type="ORF">ATC03_19045</name>
</gene>
<dbReference type="Proteomes" id="UP000078437">
    <property type="component" value="Chromosome"/>
</dbReference>
<evidence type="ECO:0000256" key="3">
    <source>
        <dbReference type="ARBA" id="ARBA00022989"/>
    </source>
</evidence>
<evidence type="ECO:0000256" key="2">
    <source>
        <dbReference type="ARBA" id="ARBA00022692"/>
    </source>
</evidence>
<feature type="transmembrane region" description="Helical" evidence="5">
    <location>
        <begin position="45"/>
        <end position="66"/>
    </location>
</feature>
<protein>
    <recommendedName>
        <fullName evidence="8">DoxX family protein</fullName>
    </recommendedName>
</protein>
<keyword evidence="4 5" id="KW-0472">Membrane</keyword>
<keyword evidence="7" id="KW-1185">Reference proteome</keyword>
<evidence type="ECO:0000313" key="7">
    <source>
        <dbReference type="Proteomes" id="UP000078437"/>
    </source>
</evidence>
<dbReference type="KEGG" id="agy:ATC03_19045"/>
<evidence type="ECO:0000256" key="5">
    <source>
        <dbReference type="SAM" id="Phobius"/>
    </source>
</evidence>
<feature type="transmembrane region" description="Helical" evidence="5">
    <location>
        <begin position="72"/>
        <end position="91"/>
    </location>
</feature>